<name>A0A1I5Z1H1_9PSEU</name>
<dbReference type="GO" id="GO:0097367">
    <property type="term" value="F:carbohydrate derivative binding"/>
    <property type="evidence" value="ECO:0007669"/>
    <property type="project" value="InterPro"/>
</dbReference>
<dbReference type="PRINTS" id="PR00662">
    <property type="entry name" value="G6PISOMERASE"/>
</dbReference>
<dbReference type="EC" id="5.3.1.9" evidence="4"/>
<dbReference type="GO" id="GO:0006096">
    <property type="term" value="P:glycolytic process"/>
    <property type="evidence" value="ECO:0007669"/>
    <property type="project" value="UniProtKB-UniPathway"/>
</dbReference>
<keyword evidence="1 4" id="KW-0312">Gluconeogenesis</keyword>
<dbReference type="RefSeq" id="WP_424923301.1">
    <property type="nucleotide sequence ID" value="NZ_FOWW01000008.1"/>
</dbReference>
<proteinExistence type="inferred from homology"/>
<dbReference type="Proteomes" id="UP000198727">
    <property type="component" value="Unassembled WGS sequence"/>
</dbReference>
<organism evidence="5 6">
    <name type="scientific">Amycolatopsis arida</name>
    <dbReference type="NCBI Taxonomy" id="587909"/>
    <lineage>
        <taxon>Bacteria</taxon>
        <taxon>Bacillati</taxon>
        <taxon>Actinomycetota</taxon>
        <taxon>Actinomycetes</taxon>
        <taxon>Pseudonocardiales</taxon>
        <taxon>Pseudonocardiaceae</taxon>
        <taxon>Amycolatopsis</taxon>
    </lineage>
</organism>
<keyword evidence="3 4" id="KW-0413">Isomerase</keyword>
<accession>A0A1I5Z1H1</accession>
<dbReference type="AlphaFoldDB" id="A0A1I5Z1H1"/>
<gene>
    <name evidence="5" type="ORF">SAMN05421810_108130</name>
</gene>
<dbReference type="PANTHER" id="PTHR11469">
    <property type="entry name" value="GLUCOSE-6-PHOSPHATE ISOMERASE"/>
    <property type="match status" value="1"/>
</dbReference>
<evidence type="ECO:0000256" key="4">
    <source>
        <dbReference type="RuleBase" id="RU000612"/>
    </source>
</evidence>
<evidence type="ECO:0000256" key="1">
    <source>
        <dbReference type="ARBA" id="ARBA00022432"/>
    </source>
</evidence>
<dbReference type="GO" id="GO:0006094">
    <property type="term" value="P:gluconeogenesis"/>
    <property type="evidence" value="ECO:0007669"/>
    <property type="project" value="UniProtKB-KW"/>
</dbReference>
<dbReference type="SUPFAM" id="SSF53697">
    <property type="entry name" value="SIS domain"/>
    <property type="match status" value="1"/>
</dbReference>
<dbReference type="GO" id="GO:0004347">
    <property type="term" value="F:glucose-6-phosphate isomerase activity"/>
    <property type="evidence" value="ECO:0007669"/>
    <property type="project" value="UniProtKB-EC"/>
</dbReference>
<dbReference type="Gene3D" id="3.40.50.10490">
    <property type="entry name" value="Glucose-6-phosphate isomerase like protein, domain 1"/>
    <property type="match status" value="3"/>
</dbReference>
<keyword evidence="2 4" id="KW-0324">Glycolysis</keyword>
<comment type="catalytic activity">
    <reaction evidence="4">
        <text>alpha-D-glucose 6-phosphate = beta-D-fructose 6-phosphate</text>
        <dbReference type="Rhea" id="RHEA:11816"/>
        <dbReference type="ChEBI" id="CHEBI:57634"/>
        <dbReference type="ChEBI" id="CHEBI:58225"/>
        <dbReference type="EC" id="5.3.1.9"/>
    </reaction>
</comment>
<evidence type="ECO:0000256" key="3">
    <source>
        <dbReference type="ARBA" id="ARBA00023235"/>
    </source>
</evidence>
<dbReference type="STRING" id="587909.SAMN05421810_108130"/>
<comment type="similarity">
    <text evidence="4">Belongs to the GPI family.</text>
</comment>
<evidence type="ECO:0000313" key="5">
    <source>
        <dbReference type="EMBL" id="SFQ50333.1"/>
    </source>
</evidence>
<dbReference type="GO" id="GO:0048029">
    <property type="term" value="F:monosaccharide binding"/>
    <property type="evidence" value="ECO:0007669"/>
    <property type="project" value="TreeGrafter"/>
</dbReference>
<dbReference type="InterPro" id="IPR001672">
    <property type="entry name" value="G6P_Isomerase"/>
</dbReference>
<evidence type="ECO:0000313" key="6">
    <source>
        <dbReference type="Proteomes" id="UP000198727"/>
    </source>
</evidence>
<dbReference type="GO" id="GO:0005829">
    <property type="term" value="C:cytosol"/>
    <property type="evidence" value="ECO:0007669"/>
    <property type="project" value="TreeGrafter"/>
</dbReference>
<dbReference type="Pfam" id="PF00342">
    <property type="entry name" value="PGI"/>
    <property type="match status" value="1"/>
</dbReference>
<comment type="pathway">
    <text evidence="4">Carbohydrate degradation; glycolysis; D-glyceraldehyde 3-phosphate and glycerone phosphate from D-glucose: step 2/4.</text>
</comment>
<keyword evidence="6" id="KW-1185">Reference proteome</keyword>
<dbReference type="InterPro" id="IPR046348">
    <property type="entry name" value="SIS_dom_sf"/>
</dbReference>
<protein>
    <recommendedName>
        <fullName evidence="4">Glucose-6-phosphate isomerase</fullName>
        <ecNumber evidence="4">5.3.1.9</ecNumber>
    </recommendedName>
</protein>
<dbReference type="PANTHER" id="PTHR11469:SF1">
    <property type="entry name" value="GLUCOSE-6-PHOSPHATE ISOMERASE"/>
    <property type="match status" value="1"/>
</dbReference>
<dbReference type="PROSITE" id="PS51463">
    <property type="entry name" value="P_GLUCOSE_ISOMERASE_3"/>
    <property type="match status" value="2"/>
</dbReference>
<dbReference type="GO" id="GO:0051156">
    <property type="term" value="P:glucose 6-phosphate metabolic process"/>
    <property type="evidence" value="ECO:0007669"/>
    <property type="project" value="TreeGrafter"/>
</dbReference>
<sequence>MADDMGDGRAIRVVIGDAELGSGAAALLDELVNEKVASRLAAQDATLWGPDAEAEASIRLSWTTLYTTSRPLIGQIENLRAELRAEGVDRVVLAGMGGSSLAPEVIAATEGVPLTVLDTTDPGQVADALAGDLRRTVLVVSSKSGGTVETDSHRRIFAKAFADAGIDAARRIVVVTDPGSPLAELAEAEGYRKVFLADPHVGGRYSALTAFGLVPAGLAGADVARLLDQAAAAADVLSADDADNPALTLAAALGAAHAAGAEKVVLTNTDAGVPGTLTGFGDWAEQLIAESTGKQGTGLLPVVVEKPDAPGFADAGSGATPVAIGPLAGGATVATGGPLGGQFLLWEYATAVVGRLLGINPFDQPDVEAAKRAARSLLDDPDQLGSGSPPSTVDGPVEIHASAGATGDGGLTEVLRDFLDTVPERGYVAVQAYLDRLDDASAALLRSELARVTGVQTTFGWGPRFLHSTGQYHKGGHQNGIFLQVTGAHERDLEVPGRPYTLGTLQLAQALGDGDVLREHGRPVLRLHLTDRAAGLAEIIRAVQDLRV</sequence>
<dbReference type="EMBL" id="FOWW01000008">
    <property type="protein sequence ID" value="SFQ50333.1"/>
    <property type="molecule type" value="Genomic_DNA"/>
</dbReference>
<dbReference type="UniPathway" id="UPA00109">
    <property type="reaction ID" value="UER00181"/>
</dbReference>
<evidence type="ECO:0000256" key="2">
    <source>
        <dbReference type="ARBA" id="ARBA00023152"/>
    </source>
</evidence>
<reference evidence="6" key="1">
    <citation type="submission" date="2016-10" db="EMBL/GenBank/DDBJ databases">
        <authorList>
            <person name="Varghese N."/>
            <person name="Submissions S."/>
        </authorList>
    </citation>
    <scope>NUCLEOTIDE SEQUENCE [LARGE SCALE GENOMIC DNA]</scope>
    <source>
        <strain evidence="6">CGMCC 4.5579</strain>
    </source>
</reference>